<dbReference type="PRINTS" id="PR00069">
    <property type="entry name" value="ALDKETRDTASE"/>
</dbReference>
<dbReference type="InterPro" id="IPR018170">
    <property type="entry name" value="Aldo/ket_reductase_CS"/>
</dbReference>
<evidence type="ECO:0000256" key="3">
    <source>
        <dbReference type="ARBA" id="ARBA00023002"/>
    </source>
</evidence>
<dbReference type="PANTHER" id="PTHR43827:SF3">
    <property type="entry name" value="NADP-DEPENDENT OXIDOREDUCTASE DOMAIN-CONTAINING PROTEIN"/>
    <property type="match status" value="1"/>
</dbReference>
<dbReference type="AlphaFoldDB" id="A0A495K6V8"/>
<protein>
    <submittedName>
        <fullName evidence="8">2,5-diketo-D-gluconate reductase A</fullName>
    </submittedName>
</protein>
<evidence type="ECO:0000313" key="8">
    <source>
        <dbReference type="EMBL" id="RKR97043.1"/>
    </source>
</evidence>
<feature type="binding site" evidence="5">
    <location>
        <position position="125"/>
    </location>
    <ligand>
        <name>substrate</name>
    </ligand>
</feature>
<dbReference type="PANTHER" id="PTHR43827">
    <property type="entry name" value="2,5-DIKETO-D-GLUCONIC ACID REDUCTASE"/>
    <property type="match status" value="1"/>
</dbReference>
<reference evidence="8 9" key="1">
    <citation type="submission" date="2018-10" db="EMBL/GenBank/DDBJ databases">
        <title>Sequencing the genomes of 1000 actinobacteria strains.</title>
        <authorList>
            <person name="Klenk H.-P."/>
        </authorList>
    </citation>
    <scope>NUCLEOTIDE SEQUENCE [LARGE SCALE GENOMIC DNA]</scope>
    <source>
        <strain evidence="8 9">DSM 44343</strain>
    </source>
</reference>
<dbReference type="InterPro" id="IPR023210">
    <property type="entry name" value="NADP_OxRdtase_dom"/>
</dbReference>
<dbReference type="GO" id="GO:0016616">
    <property type="term" value="F:oxidoreductase activity, acting on the CH-OH group of donors, NAD or NADP as acceptor"/>
    <property type="evidence" value="ECO:0007669"/>
    <property type="project" value="UniProtKB-ARBA"/>
</dbReference>
<dbReference type="InterPro" id="IPR020471">
    <property type="entry name" value="AKR"/>
</dbReference>
<evidence type="ECO:0000256" key="1">
    <source>
        <dbReference type="ARBA" id="ARBA00007905"/>
    </source>
</evidence>
<feature type="domain" description="NADP-dependent oxidoreductase" evidence="7">
    <location>
        <begin position="33"/>
        <end position="289"/>
    </location>
</feature>
<keyword evidence="2" id="KW-0521">NADP</keyword>
<evidence type="ECO:0000256" key="4">
    <source>
        <dbReference type="PIRSR" id="PIRSR000097-1"/>
    </source>
</evidence>
<dbReference type="PROSITE" id="PS00798">
    <property type="entry name" value="ALDOKETO_REDUCTASE_1"/>
    <property type="match status" value="1"/>
</dbReference>
<evidence type="ECO:0000256" key="2">
    <source>
        <dbReference type="ARBA" id="ARBA00022857"/>
    </source>
</evidence>
<evidence type="ECO:0000256" key="5">
    <source>
        <dbReference type="PIRSR" id="PIRSR000097-2"/>
    </source>
</evidence>
<name>A0A495K6V8_WILMA</name>
<dbReference type="InterPro" id="IPR036812">
    <property type="entry name" value="NAD(P)_OxRdtase_dom_sf"/>
</dbReference>
<evidence type="ECO:0000313" key="9">
    <source>
        <dbReference type="Proteomes" id="UP000274762"/>
    </source>
</evidence>
<dbReference type="EMBL" id="RBKV01000001">
    <property type="protein sequence ID" value="RKR97043.1"/>
    <property type="molecule type" value="Genomic_DNA"/>
</dbReference>
<feature type="active site" description="Proton donor" evidence="4">
    <location>
        <position position="67"/>
    </location>
</feature>
<proteinExistence type="inferred from homology"/>
<gene>
    <name evidence="8" type="ORF">DFJ75_3907</name>
</gene>
<accession>A0A495K6V8</accession>
<dbReference type="Proteomes" id="UP000274762">
    <property type="component" value="Unassembled WGS sequence"/>
</dbReference>
<evidence type="ECO:0000259" key="7">
    <source>
        <dbReference type="Pfam" id="PF00248"/>
    </source>
</evidence>
<organism evidence="8 9">
    <name type="scientific">Williamsia marianensis</name>
    <dbReference type="NCBI Taxonomy" id="85044"/>
    <lineage>
        <taxon>Bacteria</taxon>
        <taxon>Bacillati</taxon>
        <taxon>Actinomycetota</taxon>
        <taxon>Actinomycetes</taxon>
        <taxon>Mycobacteriales</taxon>
        <taxon>Nocardiaceae</taxon>
        <taxon>Williamsia</taxon>
    </lineage>
</organism>
<dbReference type="Gene3D" id="3.20.20.100">
    <property type="entry name" value="NADP-dependent oxidoreductase domain"/>
    <property type="match status" value="1"/>
</dbReference>
<keyword evidence="3" id="KW-0560">Oxidoreductase</keyword>
<dbReference type="PROSITE" id="PS00063">
    <property type="entry name" value="ALDOKETO_REDUCTASE_3"/>
    <property type="match status" value="1"/>
</dbReference>
<dbReference type="Pfam" id="PF00248">
    <property type="entry name" value="Aldo_ket_red"/>
    <property type="match status" value="1"/>
</dbReference>
<evidence type="ECO:0000256" key="6">
    <source>
        <dbReference type="PIRSR" id="PIRSR000097-3"/>
    </source>
</evidence>
<comment type="similarity">
    <text evidence="1">Belongs to the aldo/keto reductase family.</text>
</comment>
<dbReference type="PIRSF" id="PIRSF000097">
    <property type="entry name" value="AKR"/>
    <property type="match status" value="1"/>
</dbReference>
<dbReference type="PROSITE" id="PS00062">
    <property type="entry name" value="ALDOKETO_REDUCTASE_2"/>
    <property type="match status" value="1"/>
</dbReference>
<comment type="caution">
    <text evidence="8">The sequence shown here is derived from an EMBL/GenBank/DDBJ whole genome shotgun (WGS) entry which is preliminary data.</text>
</comment>
<sequence>MWNGRTVASRYAGSMTTNVPTIDLNSGTSIPQLGLGVWQASNEETEQAVRSAIDDAGYRHIDTAAAYGNEEGVGRALAAASVDRSELFVTTKLWNADQGFEPAKQAFDQSLSRLGLDYVDLYLIHWPLLDDDRLLRTWDALEEIAQSGRAKAIGVCNFEPRHLELLVNRGGTLPAVDQVELHPHLPQQEIRDVADRHGIVVESWSPLGGTSNSGWGKDSKPNTLLTDPLISRIGEQHGKSPAQVLIRWHLQNGLVVIPKSVNPDRIAQNIDVFDFELTDADLGDIATLNDGVRVGADPNEFNVGAPE</sequence>
<dbReference type="SUPFAM" id="SSF51430">
    <property type="entry name" value="NAD(P)-linked oxidoreductase"/>
    <property type="match status" value="1"/>
</dbReference>
<dbReference type="FunFam" id="3.20.20.100:FF:000015">
    <property type="entry name" value="Oxidoreductase, aldo/keto reductase family"/>
    <property type="match status" value="1"/>
</dbReference>
<feature type="site" description="Lowers pKa of active site Tyr" evidence="6">
    <location>
        <position position="92"/>
    </location>
</feature>